<dbReference type="GO" id="GO:0005634">
    <property type="term" value="C:nucleus"/>
    <property type="evidence" value="ECO:0007669"/>
    <property type="project" value="UniProtKB-SubCell"/>
</dbReference>
<evidence type="ECO:0000259" key="4">
    <source>
        <dbReference type="PROSITE" id="PS50048"/>
    </source>
</evidence>
<dbReference type="Proteomes" id="UP000639643">
    <property type="component" value="Unassembled WGS sequence"/>
</dbReference>
<dbReference type="Gene3D" id="4.10.240.10">
    <property type="entry name" value="Zn(2)-C6 fungal-type DNA-binding domain"/>
    <property type="match status" value="1"/>
</dbReference>
<accession>A0A8H6MLT6</accession>
<dbReference type="SMART" id="SM00066">
    <property type="entry name" value="GAL4"/>
    <property type="match status" value="1"/>
</dbReference>
<feature type="domain" description="Zn(2)-C6 fungal-type" evidence="4">
    <location>
        <begin position="22"/>
        <end position="50"/>
    </location>
</feature>
<dbReference type="InterPro" id="IPR036864">
    <property type="entry name" value="Zn2-C6_fun-type_DNA-bd_sf"/>
</dbReference>
<dbReference type="EMBL" id="WIGM01001368">
    <property type="protein sequence ID" value="KAF6799530.1"/>
    <property type="molecule type" value="Genomic_DNA"/>
</dbReference>
<evidence type="ECO:0000256" key="1">
    <source>
        <dbReference type="ARBA" id="ARBA00004123"/>
    </source>
</evidence>
<evidence type="ECO:0000313" key="6">
    <source>
        <dbReference type="Proteomes" id="UP000639643"/>
    </source>
</evidence>
<evidence type="ECO:0000313" key="5">
    <source>
        <dbReference type="EMBL" id="KAF6799530.1"/>
    </source>
</evidence>
<comment type="caution">
    <text evidence="5">The sequence shown here is derived from an EMBL/GenBank/DDBJ whole genome shotgun (WGS) entry which is preliminary data.</text>
</comment>
<dbReference type="PROSITE" id="PS50048">
    <property type="entry name" value="ZN2_CY6_FUNGAL_2"/>
    <property type="match status" value="1"/>
</dbReference>
<dbReference type="AlphaFoldDB" id="A0A8H6MLT6"/>
<dbReference type="InterPro" id="IPR050613">
    <property type="entry name" value="Sec_Metabolite_Reg"/>
</dbReference>
<dbReference type="GO" id="GO:0000981">
    <property type="term" value="F:DNA-binding transcription factor activity, RNA polymerase II-specific"/>
    <property type="evidence" value="ECO:0007669"/>
    <property type="project" value="InterPro"/>
</dbReference>
<feature type="region of interest" description="Disordered" evidence="3">
    <location>
        <begin position="191"/>
        <end position="210"/>
    </location>
</feature>
<reference evidence="5" key="1">
    <citation type="journal article" date="2020" name="Phytopathology">
        <title>Genome Sequence Resources of Colletotrichum truncatum, C. plurivorum, C. musicola, and C. sojae: Four Species Pathogenic to Soybean (Glycine max).</title>
        <authorList>
            <person name="Rogerio F."/>
            <person name="Boufleur T.R."/>
            <person name="Ciampi-Guillardi M."/>
            <person name="Sukno S.A."/>
            <person name="Thon M.R."/>
            <person name="Massola Junior N.S."/>
            <person name="Baroncelli R."/>
        </authorList>
    </citation>
    <scope>NUCLEOTIDE SEQUENCE</scope>
    <source>
        <strain evidence="5">LFN0074</strain>
    </source>
</reference>
<dbReference type="GO" id="GO:0008270">
    <property type="term" value="F:zinc ion binding"/>
    <property type="evidence" value="ECO:0007669"/>
    <property type="project" value="InterPro"/>
</dbReference>
<dbReference type="PANTHER" id="PTHR31001">
    <property type="entry name" value="UNCHARACTERIZED TRANSCRIPTIONAL REGULATORY PROTEIN"/>
    <property type="match status" value="1"/>
</dbReference>
<keyword evidence="2" id="KW-0539">Nucleus</keyword>
<feature type="region of interest" description="Disordered" evidence="3">
    <location>
        <begin position="102"/>
        <end position="156"/>
    </location>
</feature>
<dbReference type="PROSITE" id="PS00463">
    <property type="entry name" value="ZN2_CY6_FUNGAL_1"/>
    <property type="match status" value="1"/>
</dbReference>
<keyword evidence="6" id="KW-1185">Reference proteome</keyword>
<evidence type="ECO:0000256" key="2">
    <source>
        <dbReference type="ARBA" id="ARBA00023242"/>
    </source>
</evidence>
<protein>
    <recommendedName>
        <fullName evidence="4">Zn(2)-C6 fungal-type domain-containing protein</fullName>
    </recommendedName>
</protein>
<organism evidence="5 6">
    <name type="scientific">Colletotrichum musicola</name>
    <dbReference type="NCBI Taxonomy" id="2175873"/>
    <lineage>
        <taxon>Eukaryota</taxon>
        <taxon>Fungi</taxon>
        <taxon>Dikarya</taxon>
        <taxon>Ascomycota</taxon>
        <taxon>Pezizomycotina</taxon>
        <taxon>Sordariomycetes</taxon>
        <taxon>Hypocreomycetidae</taxon>
        <taxon>Glomerellales</taxon>
        <taxon>Glomerellaceae</taxon>
        <taxon>Colletotrichum</taxon>
        <taxon>Colletotrichum orchidearum species complex</taxon>
    </lineage>
</organism>
<sequence>MKRSTADTPEEPQKRRRQPQVSCDSCRKKKLKCDRGVPCSSCVVRGLSCTGQPPPQKGLAQQSTTSRDEYPEPAPAPPYVTGTDDSILGRLRRLENAVFGSGAALPDRESPDPAPVSTTTGPIPDDAHNGRDSVEDESCASSQRPSRQSAVDSERQQTAKFLDSTFTRHGLTVTLPHERMHYQVAPVANFPKTPSTTITKPGLTPQSDPDHRPKITWLMTPSEAQALLRDFVSNLFHILPILHVPTTRALIESFYASLSLGSEPLDQSHAALILAIAATSAFFCAEGSEAHHIFASADDVTQTAMSWFRSDLAALHPSQP</sequence>
<gene>
    <name evidence="5" type="ORF">CMUS01_15622</name>
</gene>
<dbReference type="Pfam" id="PF00172">
    <property type="entry name" value="Zn_clus"/>
    <property type="match status" value="1"/>
</dbReference>
<name>A0A8H6MLT6_9PEZI</name>
<dbReference type="InterPro" id="IPR001138">
    <property type="entry name" value="Zn2Cys6_DnaBD"/>
</dbReference>
<evidence type="ECO:0000256" key="3">
    <source>
        <dbReference type="SAM" id="MobiDB-lite"/>
    </source>
</evidence>
<comment type="subcellular location">
    <subcellularLocation>
        <location evidence="1">Nucleus</location>
    </subcellularLocation>
</comment>
<dbReference type="OrthoDB" id="3014581at2759"/>
<dbReference type="CDD" id="cd00067">
    <property type="entry name" value="GAL4"/>
    <property type="match status" value="1"/>
</dbReference>
<feature type="region of interest" description="Disordered" evidence="3">
    <location>
        <begin position="1"/>
        <end position="21"/>
    </location>
</feature>
<feature type="compositionally biased region" description="Polar residues" evidence="3">
    <location>
        <begin position="192"/>
        <end position="207"/>
    </location>
</feature>
<dbReference type="SUPFAM" id="SSF57701">
    <property type="entry name" value="Zn2/Cys6 DNA-binding domain"/>
    <property type="match status" value="1"/>
</dbReference>
<feature type="region of interest" description="Disordered" evidence="3">
    <location>
        <begin position="44"/>
        <end position="86"/>
    </location>
</feature>
<feature type="compositionally biased region" description="Polar residues" evidence="3">
    <location>
        <begin position="139"/>
        <end position="151"/>
    </location>
</feature>
<proteinExistence type="predicted"/>